<evidence type="ECO:0000256" key="8">
    <source>
        <dbReference type="ARBA" id="ARBA00023065"/>
    </source>
</evidence>
<feature type="transmembrane region" description="Helical" evidence="12">
    <location>
        <begin position="989"/>
        <end position="1008"/>
    </location>
</feature>
<feature type="transmembrane region" description="Helical" evidence="12">
    <location>
        <begin position="463"/>
        <end position="484"/>
    </location>
</feature>
<evidence type="ECO:0000256" key="10">
    <source>
        <dbReference type="ARBA" id="ARBA00023303"/>
    </source>
</evidence>
<comment type="similarity">
    <text evidence="2">Belongs to the otopetrin family.</text>
</comment>
<dbReference type="InterPro" id="IPR004878">
    <property type="entry name" value="Otopetrin"/>
</dbReference>
<keyword evidence="10" id="KW-0407">Ion channel</keyword>
<keyword evidence="3" id="KW-0813">Transport</keyword>
<evidence type="ECO:0000256" key="11">
    <source>
        <dbReference type="SAM" id="MobiDB-lite"/>
    </source>
</evidence>
<dbReference type="EMBL" id="CAXLJL010000711">
    <property type="protein sequence ID" value="CAL5140193.1"/>
    <property type="molecule type" value="Genomic_DNA"/>
</dbReference>
<dbReference type="Proteomes" id="UP001497525">
    <property type="component" value="Unassembled WGS sequence"/>
</dbReference>
<feature type="transmembrane region" description="Helical" evidence="12">
    <location>
        <begin position="860"/>
        <end position="882"/>
    </location>
</feature>
<evidence type="ECO:0000256" key="6">
    <source>
        <dbReference type="ARBA" id="ARBA00022781"/>
    </source>
</evidence>
<gene>
    <name evidence="13" type="ORF">CDAUBV1_LOCUS15368</name>
</gene>
<evidence type="ECO:0000256" key="5">
    <source>
        <dbReference type="ARBA" id="ARBA00022692"/>
    </source>
</evidence>
<feature type="transmembrane region" description="Helical" evidence="12">
    <location>
        <begin position="433"/>
        <end position="451"/>
    </location>
</feature>
<keyword evidence="4" id="KW-1003">Cell membrane</keyword>
<feature type="transmembrane region" description="Helical" evidence="12">
    <location>
        <begin position="829"/>
        <end position="848"/>
    </location>
</feature>
<name>A0AAV2TUA8_CALDB</name>
<evidence type="ECO:0000256" key="9">
    <source>
        <dbReference type="ARBA" id="ARBA00023136"/>
    </source>
</evidence>
<feature type="region of interest" description="Disordered" evidence="11">
    <location>
        <begin position="247"/>
        <end position="269"/>
    </location>
</feature>
<evidence type="ECO:0000256" key="7">
    <source>
        <dbReference type="ARBA" id="ARBA00022989"/>
    </source>
</evidence>
<evidence type="ECO:0000256" key="1">
    <source>
        <dbReference type="ARBA" id="ARBA00004651"/>
    </source>
</evidence>
<feature type="compositionally biased region" description="Low complexity" evidence="11">
    <location>
        <begin position="343"/>
        <end position="363"/>
    </location>
</feature>
<keyword evidence="5 12" id="KW-0812">Transmembrane</keyword>
<dbReference type="PANTHER" id="PTHR21522">
    <property type="entry name" value="PROTON CHANNEL OTOP"/>
    <property type="match status" value="1"/>
</dbReference>
<feature type="transmembrane region" description="Helical" evidence="12">
    <location>
        <begin position="590"/>
        <end position="608"/>
    </location>
</feature>
<organism evidence="13 14">
    <name type="scientific">Calicophoron daubneyi</name>
    <name type="common">Rumen fluke</name>
    <name type="synonym">Paramphistomum daubneyi</name>
    <dbReference type="NCBI Taxonomy" id="300641"/>
    <lineage>
        <taxon>Eukaryota</taxon>
        <taxon>Metazoa</taxon>
        <taxon>Spiralia</taxon>
        <taxon>Lophotrochozoa</taxon>
        <taxon>Platyhelminthes</taxon>
        <taxon>Trematoda</taxon>
        <taxon>Digenea</taxon>
        <taxon>Plagiorchiida</taxon>
        <taxon>Pronocephalata</taxon>
        <taxon>Paramphistomoidea</taxon>
        <taxon>Paramphistomidae</taxon>
        <taxon>Calicophoron</taxon>
    </lineage>
</organism>
<evidence type="ECO:0000313" key="14">
    <source>
        <dbReference type="Proteomes" id="UP001497525"/>
    </source>
</evidence>
<feature type="region of interest" description="Disordered" evidence="11">
    <location>
        <begin position="26"/>
        <end position="73"/>
    </location>
</feature>
<evidence type="ECO:0000256" key="12">
    <source>
        <dbReference type="SAM" id="Phobius"/>
    </source>
</evidence>
<accession>A0AAV2TUA8</accession>
<keyword evidence="7 12" id="KW-1133">Transmembrane helix</keyword>
<reference evidence="13" key="1">
    <citation type="submission" date="2024-06" db="EMBL/GenBank/DDBJ databases">
        <authorList>
            <person name="Liu X."/>
            <person name="Lenzi L."/>
            <person name="Haldenby T S."/>
            <person name="Uol C."/>
        </authorList>
    </citation>
    <scope>NUCLEOTIDE SEQUENCE</scope>
</reference>
<feature type="transmembrane region" description="Helical" evidence="12">
    <location>
        <begin position="651"/>
        <end position="670"/>
    </location>
</feature>
<dbReference type="GO" id="GO:0015252">
    <property type="term" value="F:proton channel activity"/>
    <property type="evidence" value="ECO:0007669"/>
    <property type="project" value="InterPro"/>
</dbReference>
<feature type="region of interest" description="Disordered" evidence="11">
    <location>
        <begin position="329"/>
        <end position="373"/>
    </location>
</feature>
<evidence type="ECO:0000256" key="2">
    <source>
        <dbReference type="ARBA" id="ARBA00006513"/>
    </source>
</evidence>
<dbReference type="GO" id="GO:0005886">
    <property type="term" value="C:plasma membrane"/>
    <property type="evidence" value="ECO:0007669"/>
    <property type="project" value="UniProtKB-SubCell"/>
</dbReference>
<keyword evidence="9 12" id="KW-0472">Membrane</keyword>
<proteinExistence type="inferred from homology"/>
<evidence type="ECO:0000256" key="4">
    <source>
        <dbReference type="ARBA" id="ARBA00022475"/>
    </source>
</evidence>
<dbReference type="AlphaFoldDB" id="A0AAV2TUA8"/>
<feature type="transmembrane region" description="Helical" evidence="12">
    <location>
        <begin position="909"/>
        <end position="931"/>
    </location>
</feature>
<comment type="caution">
    <text evidence="13">The sequence shown here is derived from an EMBL/GenBank/DDBJ whole genome shotgun (WGS) entry which is preliminary data.</text>
</comment>
<feature type="transmembrane region" description="Helical" evidence="12">
    <location>
        <begin position="943"/>
        <end position="968"/>
    </location>
</feature>
<keyword evidence="6" id="KW-0375">Hydrogen ion transport</keyword>
<feature type="compositionally biased region" description="Acidic residues" evidence="11">
    <location>
        <begin position="36"/>
        <end position="50"/>
    </location>
</feature>
<protein>
    <submittedName>
        <fullName evidence="13">Uncharacterized protein</fullName>
    </submittedName>
</protein>
<evidence type="ECO:0000256" key="3">
    <source>
        <dbReference type="ARBA" id="ARBA00022448"/>
    </source>
</evidence>
<evidence type="ECO:0000313" key="13">
    <source>
        <dbReference type="EMBL" id="CAL5140193.1"/>
    </source>
</evidence>
<dbReference type="PANTHER" id="PTHR21522:SF32">
    <property type="entry name" value="OTOPETRIN-2"/>
    <property type="match status" value="1"/>
</dbReference>
<feature type="compositionally biased region" description="Polar residues" evidence="11">
    <location>
        <begin position="55"/>
        <end position="70"/>
    </location>
</feature>
<keyword evidence="8" id="KW-0406">Ion transport</keyword>
<comment type="subcellular location">
    <subcellularLocation>
        <location evidence="1">Cell membrane</location>
        <topology evidence="1">Multi-pass membrane protein</topology>
    </subcellularLocation>
</comment>
<sequence length="1064" mass="117307">MHHSSSESSFEHKSFASVINLYDSQQQTNSLRTPDLDNEAGSDELNGEDQCESKYATNSNSGCPTDTTGNVPMEESIGKDIRVLPLTSQNASLQCSPTYELGNEPENTGNHGRQASIITSANTMKNSWFSCDRSQPETGSLSSDRESPHVWSLQFYDSTNLNSSQQPSSSVSVYVHLPKYRPTPTRTESPLPADIQEKLSPIPLSLHPWAKSINAEVEKLVYPSSQTTKSFIQAQIEARPGIGVKPTASSSALTNQGGDSGISNTSPDTYSLSDISQAVTHPGYSAEAIRLNSVEEPFLRPRGIERSSWTELKPIGISGELPNPVVSKACANDGSRPGVQVHSSDSSSTSSSSSKVFTKSSNNDSEDDSSETISVHSTVNFGLEAGNQQTRSQISTLKPTLRRGLAVNQGQSFSGIERHCNPIGLEAVKISSFVYGIFLVVLGMLLSLVAVEGNYPAETLNEALLTYLYVGSIVYMLAISVYWWRKQWAVGSRPWYGSQKWRGWQRSGLIQGNRGYLRRSTNKWLGWFNPLPPAEPASSSITYIVGQNNFSPFSCSGVAAKNDRSCDQVGLSESRFLADENEKIQRKNQVFCLMLLFIEIGTLIHTGMQLKTVRKGPNMEANPPVKTVLPLRHSEEEIKASVVHQSKPLDLFSSSQVLSFFFVLFQMRFMSRQAKDPIPKSGIYFGATHLLTANIVSLLKAVFSVERIVAPESVGSLAELLHDFPKNKTSWLTASADNVQKYLKPFPTQYYVIAASLLIAIWRSSSSFCCHQGARERFRAVRWEPAELGLVALNRMDVMDSVQQATDTKVSLRQNSSKFGAGTSMQNRILLAVAIFILPTVLGSLIFFQERLYKRGDIIILLLALVLLLSMCSMVLGVYIGYTCICHRRKHAFGGNTYTVIQHKLFRCYLIRISFVGVCISVIFQLLSAALSLSEKAAGQESTNILCVVTGFVQLIESSELLFIVSVFSGVSSCDKCTESTHIHISHKLLCSIHLSLIVIYLTGQSIMGAKIRFTLPMSGSNSRDTLHLSGEIRTLVNFLYERYASSMVVLYRLMIVVLSLDFM</sequence>